<dbReference type="SUPFAM" id="SSF56112">
    <property type="entry name" value="Protein kinase-like (PK-like)"/>
    <property type="match status" value="1"/>
</dbReference>
<reference evidence="2 4" key="1">
    <citation type="submission" date="2020-05" db="EMBL/GenBank/DDBJ databases">
        <title>Characterization of novel class B3 metallo-beta-lactamase from novel Pseudomonas species.</title>
        <authorList>
            <person name="Yamada K."/>
            <person name="Aoki K."/>
            <person name="Ishii Y."/>
        </authorList>
    </citation>
    <scope>NUCLEOTIDE SEQUENCE [LARGE SCALE GENOMIC DNA]</scope>
    <source>
        <strain evidence="2 4">TUM18999</strain>
        <strain evidence="3 5">TUM20286</strain>
    </source>
</reference>
<dbReference type="AlphaFoldDB" id="A0A6J4DYY0"/>
<keyword evidence="1" id="KW-1133">Transmembrane helix</keyword>
<sequence>MALQLLEHPAISLAQGHGLDLPGQAARARATWVAGRQGRSPLLLVILLWARRCPDVVRTLEHHLDALFADYACTPDGWSETQAARQVLAALNLQLFKRRSAGEAAPELSAGLLLLQDGQAHFLQAGAIGLLRLHRDGLHGLVGREGVLGAQAELAVVQHSLPLVAHEPLLLAPQPLLEVADLQRLREGCMSLVPGGLGALLEPLLGAPGAAALLLPGAADCLPPPAPGGSWPKVGHVEPGGEVDGWTLQAACPFGPPGRLFQALDEEGREALLWLAERDADEAFWQREWVLRRSPVASLPQVISPHRPRRHAFLLFAPLPRGMRSLADWMAAHGPLDGESLMALLGQLIEAVRALQRRGMQGLWLSPRQILVSDAGRLLLLPEYAAILPGVARQAAPAQAVPLAPELRHGRAVDGTADQFALAALCYWLLSGQWPEVARPEGGQASRYVPLASFNAQLPTGWDGVLARALAPQARARFEALSEFQLALERPLQLARARPVEGAWPRHRRLALAGLLAVPLVIGLWLGLGA</sequence>
<evidence type="ECO:0000313" key="4">
    <source>
        <dbReference type="Proteomes" id="UP000509383"/>
    </source>
</evidence>
<protein>
    <recommendedName>
        <fullName evidence="6">Protein kinase</fullName>
    </recommendedName>
</protein>
<dbReference type="EMBL" id="AP023189">
    <property type="protein sequence ID" value="BCG22727.1"/>
    <property type="molecule type" value="Genomic_DNA"/>
</dbReference>
<dbReference type="Proteomes" id="UP001054892">
    <property type="component" value="Unassembled WGS sequence"/>
</dbReference>
<evidence type="ECO:0000313" key="3">
    <source>
        <dbReference type="EMBL" id="GJN54993.1"/>
    </source>
</evidence>
<evidence type="ECO:0000256" key="1">
    <source>
        <dbReference type="SAM" id="Phobius"/>
    </source>
</evidence>
<dbReference type="Proteomes" id="UP000509383">
    <property type="component" value="Chromosome"/>
</dbReference>
<keyword evidence="1" id="KW-0472">Membrane</keyword>
<evidence type="ECO:0008006" key="6">
    <source>
        <dbReference type="Google" id="ProtNLM"/>
    </source>
</evidence>
<keyword evidence="5" id="KW-1185">Reference proteome</keyword>
<dbReference type="RefSeq" id="WP_173180104.1">
    <property type="nucleotide sequence ID" value="NZ_AP023189.1"/>
</dbReference>
<dbReference type="InterPro" id="IPR011009">
    <property type="entry name" value="Kinase-like_dom_sf"/>
</dbReference>
<accession>A0A6J4DYY0</accession>
<name>A0A6J4DYY0_9PSED</name>
<dbReference type="Gene3D" id="1.10.510.10">
    <property type="entry name" value="Transferase(Phosphotransferase) domain 1"/>
    <property type="match status" value="1"/>
</dbReference>
<gene>
    <name evidence="2" type="ORF">TUM18999_09180</name>
    <name evidence="3" type="ORF">TUM20286_47450</name>
</gene>
<organism evidence="2 4">
    <name type="scientific">Pseudomonas tohonis</name>
    <dbReference type="NCBI Taxonomy" id="2725477"/>
    <lineage>
        <taxon>Bacteria</taxon>
        <taxon>Pseudomonadati</taxon>
        <taxon>Pseudomonadota</taxon>
        <taxon>Gammaproteobacteria</taxon>
        <taxon>Pseudomonadales</taxon>
        <taxon>Pseudomonadaceae</taxon>
        <taxon>Pseudomonas</taxon>
    </lineage>
</organism>
<feature type="transmembrane region" description="Helical" evidence="1">
    <location>
        <begin position="510"/>
        <end position="528"/>
    </location>
</feature>
<dbReference type="EMBL" id="BQKM01000014">
    <property type="protein sequence ID" value="GJN54993.1"/>
    <property type="molecule type" value="Genomic_DNA"/>
</dbReference>
<evidence type="ECO:0000313" key="5">
    <source>
        <dbReference type="Proteomes" id="UP001054892"/>
    </source>
</evidence>
<dbReference type="KEGG" id="ptw:TUM18999_09180"/>
<evidence type="ECO:0000313" key="2">
    <source>
        <dbReference type="EMBL" id="BCG22727.1"/>
    </source>
</evidence>
<keyword evidence="1" id="KW-0812">Transmembrane</keyword>
<proteinExistence type="predicted"/>